<keyword evidence="1" id="KW-0732">Signal</keyword>
<name>A0A9D1PQM1_9FIRM</name>
<gene>
    <name evidence="2" type="ORF">H9900_05245</name>
</gene>
<feature type="signal peptide" evidence="1">
    <location>
        <begin position="1"/>
        <end position="24"/>
    </location>
</feature>
<comment type="caution">
    <text evidence="2">The sequence shown here is derived from an EMBL/GenBank/DDBJ whole genome shotgun (WGS) entry which is preliminary data.</text>
</comment>
<dbReference type="AlphaFoldDB" id="A0A9D1PQM1"/>
<sequence length="261" mass="29111">MKKIISIIIVVVMLTSLFCVSVSAYDAIQTPGTYVGEALYTDIITYINHYAIPSWIVNGYPMVAVEDLNKYGFDTIWDSANKTLRIYRNYDKVYPDPIPVYLPANNLLGTKQCDVYASDVKVYINNYEYQIQGFSGIPGYTFIYVGDLTALGATMYFISQNKAVNIWINGMSIAEYQRPTSTKATTYNIPAATASSGGGSASSGVVYYDYIDENMPEWARATIQKLVNKGYIVGDANGRLRLTEEDLRYFVVNDRAGVYGD</sequence>
<evidence type="ECO:0000313" key="2">
    <source>
        <dbReference type="EMBL" id="HIV86199.1"/>
    </source>
</evidence>
<protein>
    <recommendedName>
        <fullName evidence="4">SLH domain-containing protein</fullName>
    </recommendedName>
</protein>
<evidence type="ECO:0000313" key="3">
    <source>
        <dbReference type="Proteomes" id="UP000824162"/>
    </source>
</evidence>
<evidence type="ECO:0008006" key="4">
    <source>
        <dbReference type="Google" id="ProtNLM"/>
    </source>
</evidence>
<accession>A0A9D1PQM1</accession>
<reference evidence="2" key="1">
    <citation type="journal article" date="2021" name="PeerJ">
        <title>Extensive microbial diversity within the chicken gut microbiome revealed by metagenomics and culture.</title>
        <authorList>
            <person name="Gilroy R."/>
            <person name="Ravi A."/>
            <person name="Getino M."/>
            <person name="Pursley I."/>
            <person name="Horton D.L."/>
            <person name="Alikhan N.F."/>
            <person name="Baker D."/>
            <person name="Gharbi K."/>
            <person name="Hall N."/>
            <person name="Watson M."/>
            <person name="Adriaenssens E.M."/>
            <person name="Foster-Nyarko E."/>
            <person name="Jarju S."/>
            <person name="Secka A."/>
            <person name="Antonio M."/>
            <person name="Oren A."/>
            <person name="Chaudhuri R.R."/>
            <person name="La Ragione R."/>
            <person name="Hildebrand F."/>
            <person name="Pallen M.J."/>
        </authorList>
    </citation>
    <scope>NUCLEOTIDE SEQUENCE</scope>
    <source>
        <strain evidence="2">5790</strain>
    </source>
</reference>
<feature type="chain" id="PRO_5038920315" description="SLH domain-containing protein" evidence="1">
    <location>
        <begin position="25"/>
        <end position="261"/>
    </location>
</feature>
<organism evidence="2 3">
    <name type="scientific">Candidatus Monoglobus merdigallinarum</name>
    <dbReference type="NCBI Taxonomy" id="2838698"/>
    <lineage>
        <taxon>Bacteria</taxon>
        <taxon>Bacillati</taxon>
        <taxon>Bacillota</taxon>
        <taxon>Clostridia</taxon>
        <taxon>Monoglobales</taxon>
        <taxon>Monoglobaceae</taxon>
        <taxon>Monoglobus</taxon>
    </lineage>
</organism>
<evidence type="ECO:0000256" key="1">
    <source>
        <dbReference type="SAM" id="SignalP"/>
    </source>
</evidence>
<proteinExistence type="predicted"/>
<dbReference type="EMBL" id="DXIJ01000109">
    <property type="protein sequence ID" value="HIV86199.1"/>
    <property type="molecule type" value="Genomic_DNA"/>
</dbReference>
<reference evidence="2" key="2">
    <citation type="submission" date="2021-04" db="EMBL/GenBank/DDBJ databases">
        <authorList>
            <person name="Gilroy R."/>
        </authorList>
    </citation>
    <scope>NUCLEOTIDE SEQUENCE</scope>
    <source>
        <strain evidence="2">5790</strain>
    </source>
</reference>
<dbReference type="Proteomes" id="UP000824162">
    <property type="component" value="Unassembled WGS sequence"/>
</dbReference>